<dbReference type="Gene3D" id="3.40.50.410">
    <property type="entry name" value="von Willebrand factor, type A domain"/>
    <property type="match status" value="1"/>
</dbReference>
<reference evidence="2" key="1">
    <citation type="submission" date="2018-05" db="EMBL/GenBank/DDBJ databases">
        <authorList>
            <person name="Lanie J.A."/>
            <person name="Ng W.-L."/>
            <person name="Kazmierczak K.M."/>
            <person name="Andrzejewski T.M."/>
            <person name="Davidsen T.M."/>
            <person name="Wayne K.J."/>
            <person name="Tettelin H."/>
            <person name="Glass J.I."/>
            <person name="Rusch D."/>
            <person name="Podicherti R."/>
            <person name="Tsui H.-C.T."/>
            <person name="Winkler M.E."/>
        </authorList>
    </citation>
    <scope>NUCLEOTIDE SEQUENCE</scope>
</reference>
<protein>
    <recommendedName>
        <fullName evidence="1">VWFA domain-containing protein</fullName>
    </recommendedName>
</protein>
<dbReference type="Pfam" id="PF00092">
    <property type="entry name" value="VWA"/>
    <property type="match status" value="1"/>
</dbReference>
<gene>
    <name evidence="2" type="ORF">METZ01_LOCUS64564</name>
</gene>
<evidence type="ECO:0000259" key="1">
    <source>
        <dbReference type="PROSITE" id="PS50234"/>
    </source>
</evidence>
<proteinExistence type="predicted"/>
<dbReference type="PROSITE" id="PS50234">
    <property type="entry name" value="VWFA"/>
    <property type="match status" value="1"/>
</dbReference>
<dbReference type="SUPFAM" id="SSF53300">
    <property type="entry name" value="vWA-like"/>
    <property type="match status" value="1"/>
</dbReference>
<evidence type="ECO:0000313" key="2">
    <source>
        <dbReference type="EMBL" id="SVA11710.1"/>
    </source>
</evidence>
<dbReference type="SMART" id="SM00327">
    <property type="entry name" value="VWA"/>
    <property type="match status" value="1"/>
</dbReference>
<feature type="domain" description="VWFA" evidence="1">
    <location>
        <begin position="97"/>
        <end position="264"/>
    </location>
</feature>
<dbReference type="InterPro" id="IPR002035">
    <property type="entry name" value="VWF_A"/>
</dbReference>
<dbReference type="EMBL" id="UINC01004090">
    <property type="protein sequence ID" value="SVA11710.1"/>
    <property type="molecule type" value="Genomic_DNA"/>
</dbReference>
<dbReference type="InterPro" id="IPR036465">
    <property type="entry name" value="vWFA_dom_sf"/>
</dbReference>
<organism evidence="2">
    <name type="scientific">marine metagenome</name>
    <dbReference type="NCBI Taxonomy" id="408172"/>
    <lineage>
        <taxon>unclassified sequences</taxon>
        <taxon>metagenomes</taxon>
        <taxon>ecological metagenomes</taxon>
    </lineage>
</organism>
<dbReference type="AlphaFoldDB" id="A0A381T6A0"/>
<name>A0A381T6A0_9ZZZZ</name>
<accession>A0A381T6A0</accession>
<dbReference type="CDD" id="cd00198">
    <property type="entry name" value="vWFA"/>
    <property type="match status" value="1"/>
</dbReference>
<sequence length="321" mass="35552">MIEQKLMSTRGRTQSMTRFILLAAALVISPCSVARSQPTFTTGIDLVRFGVTVIDREGNFVTDLVEGDFEIQEEGVEQSISYFVGPNTLKATSPPLHLGLLFDTSASMETDLRLARTAAIKFLNTVRQAEDITLVDFDTEVRVGRYRQSDFPRLIERIRGQKPDGWTALYDALGVYLDGAAAQDGQKILVLYTDGGDTRSELSYGEALDLVKASDVTVYAIGFLKNDPGNARLMRRVRTLAETTGGDVFLPLTADPLDEIYAQIAEEIAARYSFGYASTDTRTDGAWREVRVKLSSMRSELDGATVRTRRGYFGPYRPPES</sequence>
<dbReference type="InterPro" id="IPR017802">
    <property type="entry name" value="VWFA-rel_acidobac-type"/>
</dbReference>
<dbReference type="NCBIfam" id="TIGR03436">
    <property type="entry name" value="acidobact_VWFA"/>
    <property type="match status" value="1"/>
</dbReference>